<feature type="compositionally biased region" description="Pro residues" evidence="2">
    <location>
        <begin position="428"/>
        <end position="437"/>
    </location>
</feature>
<keyword evidence="3" id="KW-1133">Transmembrane helix</keyword>
<feature type="transmembrane region" description="Helical" evidence="3">
    <location>
        <begin position="494"/>
        <end position="513"/>
    </location>
</feature>
<organism evidence="4 5">
    <name type="scientific">Elysia crispata</name>
    <name type="common">lettuce slug</name>
    <dbReference type="NCBI Taxonomy" id="231223"/>
    <lineage>
        <taxon>Eukaryota</taxon>
        <taxon>Metazoa</taxon>
        <taxon>Spiralia</taxon>
        <taxon>Lophotrochozoa</taxon>
        <taxon>Mollusca</taxon>
        <taxon>Gastropoda</taxon>
        <taxon>Heterobranchia</taxon>
        <taxon>Euthyneura</taxon>
        <taxon>Panpulmonata</taxon>
        <taxon>Sacoglossa</taxon>
        <taxon>Placobranchoidea</taxon>
        <taxon>Plakobranchidae</taxon>
        <taxon>Elysia</taxon>
    </lineage>
</organism>
<evidence type="ECO:0000256" key="3">
    <source>
        <dbReference type="SAM" id="Phobius"/>
    </source>
</evidence>
<dbReference type="EMBL" id="JAWDGP010006390">
    <property type="protein sequence ID" value="KAK3741819.1"/>
    <property type="molecule type" value="Genomic_DNA"/>
</dbReference>
<protein>
    <submittedName>
        <fullName evidence="4">Uncharacterized protein</fullName>
    </submittedName>
</protein>
<feature type="coiled-coil region" evidence="1">
    <location>
        <begin position="297"/>
        <end position="324"/>
    </location>
</feature>
<gene>
    <name evidence="4" type="ORF">RRG08_018519</name>
</gene>
<keyword evidence="1" id="KW-0175">Coiled coil</keyword>
<feature type="transmembrane region" description="Helical" evidence="3">
    <location>
        <begin position="460"/>
        <end position="482"/>
    </location>
</feature>
<evidence type="ECO:0000313" key="4">
    <source>
        <dbReference type="EMBL" id="KAK3741819.1"/>
    </source>
</evidence>
<accession>A0AAE0YEE4</accession>
<keyword evidence="5" id="KW-1185">Reference proteome</keyword>
<feature type="region of interest" description="Disordered" evidence="2">
    <location>
        <begin position="423"/>
        <end position="442"/>
    </location>
</feature>
<keyword evidence="3" id="KW-0472">Membrane</keyword>
<name>A0AAE0YEE4_9GAST</name>
<evidence type="ECO:0000256" key="2">
    <source>
        <dbReference type="SAM" id="MobiDB-lite"/>
    </source>
</evidence>
<feature type="transmembrane region" description="Helical" evidence="3">
    <location>
        <begin position="396"/>
        <end position="416"/>
    </location>
</feature>
<comment type="caution">
    <text evidence="4">The sequence shown here is derived from an EMBL/GenBank/DDBJ whole genome shotgun (WGS) entry which is preliminary data.</text>
</comment>
<dbReference type="AlphaFoldDB" id="A0AAE0YEE4"/>
<evidence type="ECO:0000256" key="1">
    <source>
        <dbReference type="SAM" id="Coils"/>
    </source>
</evidence>
<proteinExistence type="predicted"/>
<keyword evidence="3" id="KW-0812">Transmembrane</keyword>
<reference evidence="4" key="1">
    <citation type="journal article" date="2023" name="G3 (Bethesda)">
        <title>A reference genome for the long-term kleptoplast-retaining sea slug Elysia crispata morphotype clarki.</title>
        <authorList>
            <person name="Eastman K.E."/>
            <person name="Pendleton A.L."/>
            <person name="Shaikh M.A."/>
            <person name="Suttiyut T."/>
            <person name="Ogas R."/>
            <person name="Tomko P."/>
            <person name="Gavelis G."/>
            <person name="Widhalm J.R."/>
            <person name="Wisecaver J.H."/>
        </authorList>
    </citation>
    <scope>NUCLEOTIDE SEQUENCE</scope>
    <source>
        <strain evidence="4">ECLA1</strain>
    </source>
</reference>
<evidence type="ECO:0000313" key="5">
    <source>
        <dbReference type="Proteomes" id="UP001283361"/>
    </source>
</evidence>
<feature type="region of interest" description="Disordered" evidence="2">
    <location>
        <begin position="1"/>
        <end position="46"/>
    </location>
</feature>
<dbReference type="Proteomes" id="UP001283361">
    <property type="component" value="Unassembled WGS sequence"/>
</dbReference>
<sequence length="521" mass="56043">MDIPLGEFTPDAARAEMPDAGGDAETSFSTLPDDVAGENPTDAETSFVTQDVDAYGTPLDTLYDKSTRDGNAFDTPADVHIAAGTSLDTLPDPPLITPSTEPGGNIGNLRDEIAAAELAAAKTNLVNEYYQSIAEDYKGLPLPEKIPYDQFGVSGDGKTLYWTPEEGKVIPLRNSRGGGFLALGTLAQKYGNGGTDAIRTSMGLETYTSKTRKTGNLSPRCKKAVQRAYDIIPAEDENITPVVADHAIARLEIATKALDDKLTPEESAALGTINDPPLDLQWVSPASRELRGLGSAMTRMRDELVNNEAKISELEEHLALERRKLDEAPDEATRNLIAERIKGLEDERAIRREIASGNREALRSQRSRLRETLHRILHEDKTLAERLRTLFREQGLTIASILTAISMTISTIVLALTGGSGGGAVPARTPPQAPQPPGKGGAREWIKKHLQSLGRILAKLAGKAAAALPGIIGSIVSWLLSLLGKTAVWMAENLWAVLLAVGGLLLVAAREWLLPKKPKHA</sequence>